<evidence type="ECO:0000313" key="3">
    <source>
        <dbReference type="EMBL" id="EGT38166.1"/>
    </source>
</evidence>
<dbReference type="AlphaFoldDB" id="G0MN56"/>
<accession>G0MN56</accession>
<name>G0MN56_CAEBE</name>
<dbReference type="Pfam" id="PF01827">
    <property type="entry name" value="FTH"/>
    <property type="match status" value="1"/>
</dbReference>
<dbReference type="EMBL" id="GL379803">
    <property type="protein sequence ID" value="EGT38166.1"/>
    <property type="molecule type" value="Genomic_DNA"/>
</dbReference>
<dbReference type="InterPro" id="IPR002900">
    <property type="entry name" value="DUF38/FTH_CAE_spp"/>
</dbReference>
<sequence>MKHWRFFPILVKEEVLKNMDLSDRLSFSKCSKKCWNLLSRIPNHLDSFIIPNRYQISVDDFLTLMTCRKSTIHILKVDIESADDRDQVNQFLLKLNKVRGALKVKFLVMGVSPRYSEMHKKSIDSCDPSFIESIEIERLDSQEIYEHILKTPQWKNSRKVLLNLDFDGLLEVNINDFLHFKFINMKMEELSVDDAWKLVQVVRII</sequence>
<evidence type="ECO:0000313" key="4">
    <source>
        <dbReference type="Proteomes" id="UP000008068"/>
    </source>
</evidence>
<feature type="domain" description="F-box" evidence="1">
    <location>
        <begin position="7"/>
        <end position="34"/>
    </location>
</feature>
<proteinExistence type="predicted"/>
<dbReference type="InterPro" id="IPR001810">
    <property type="entry name" value="F-box_dom"/>
</dbReference>
<protein>
    <recommendedName>
        <fullName evidence="5">F-box domain-containing protein</fullName>
    </recommendedName>
</protein>
<evidence type="ECO:0000259" key="2">
    <source>
        <dbReference type="Pfam" id="PF01827"/>
    </source>
</evidence>
<dbReference type="Pfam" id="PF00646">
    <property type="entry name" value="F-box"/>
    <property type="match status" value="1"/>
</dbReference>
<dbReference type="InParanoid" id="G0MN56"/>
<dbReference type="Proteomes" id="UP000008068">
    <property type="component" value="Unassembled WGS sequence"/>
</dbReference>
<evidence type="ECO:0000259" key="1">
    <source>
        <dbReference type="Pfam" id="PF00646"/>
    </source>
</evidence>
<organism evidence="4">
    <name type="scientific">Caenorhabditis brenneri</name>
    <name type="common">Nematode worm</name>
    <dbReference type="NCBI Taxonomy" id="135651"/>
    <lineage>
        <taxon>Eukaryota</taxon>
        <taxon>Metazoa</taxon>
        <taxon>Ecdysozoa</taxon>
        <taxon>Nematoda</taxon>
        <taxon>Chromadorea</taxon>
        <taxon>Rhabditida</taxon>
        <taxon>Rhabditina</taxon>
        <taxon>Rhabditomorpha</taxon>
        <taxon>Rhabditoidea</taxon>
        <taxon>Rhabditidae</taxon>
        <taxon>Peloderinae</taxon>
        <taxon>Caenorhabditis</taxon>
    </lineage>
</organism>
<gene>
    <name evidence="3" type="ORF">CAEBREN_25502</name>
</gene>
<keyword evidence="4" id="KW-1185">Reference proteome</keyword>
<reference evidence="4" key="1">
    <citation type="submission" date="2011-07" db="EMBL/GenBank/DDBJ databases">
        <authorList>
            <consortium name="Caenorhabditis brenneri Sequencing and Analysis Consortium"/>
            <person name="Wilson R.K."/>
        </authorList>
    </citation>
    <scope>NUCLEOTIDE SEQUENCE [LARGE SCALE GENOMIC DNA]</scope>
    <source>
        <strain evidence="4">PB2801</strain>
    </source>
</reference>
<feature type="domain" description="DUF38" evidence="2">
    <location>
        <begin position="122"/>
        <end position="201"/>
    </location>
</feature>
<dbReference type="HOGENOM" id="CLU_1497522_0_0_1"/>
<evidence type="ECO:0008006" key="5">
    <source>
        <dbReference type="Google" id="ProtNLM"/>
    </source>
</evidence>